<dbReference type="InterPro" id="IPR017937">
    <property type="entry name" value="Thioredoxin_CS"/>
</dbReference>
<dbReference type="PRINTS" id="PR00421">
    <property type="entry name" value="THIOREDOXIN"/>
</dbReference>
<evidence type="ECO:0000313" key="9">
    <source>
        <dbReference type="EMBL" id="MBO0608250.1"/>
    </source>
</evidence>
<dbReference type="Gene3D" id="3.40.30.10">
    <property type="entry name" value="Glutaredoxin"/>
    <property type="match status" value="1"/>
</dbReference>
<reference evidence="10" key="1">
    <citation type="submission" date="2023-07" db="EMBL/GenBank/DDBJ databases">
        <title>Myceligenerans salitolerans sp. nov., a halotolerant actinomycete isolated from a salt lake in Xinjiang, China.</title>
        <authorList>
            <person name="Guan T."/>
        </authorList>
    </citation>
    <scope>NUCLEOTIDE SEQUENCE [LARGE SCALE GENOMIC DNA]</scope>
    <source>
        <strain evidence="10">XHU 5031</strain>
    </source>
</reference>
<evidence type="ECO:0000259" key="8">
    <source>
        <dbReference type="PROSITE" id="PS51352"/>
    </source>
</evidence>
<dbReference type="InterPro" id="IPR036249">
    <property type="entry name" value="Thioredoxin-like_sf"/>
</dbReference>
<keyword evidence="4" id="KW-1015">Disulfide bond</keyword>
<dbReference type="PROSITE" id="PS51352">
    <property type="entry name" value="THIOREDOXIN_2"/>
    <property type="match status" value="1"/>
</dbReference>
<feature type="domain" description="Thioredoxin" evidence="8">
    <location>
        <begin position="1"/>
        <end position="107"/>
    </location>
</feature>
<evidence type="ECO:0000256" key="5">
    <source>
        <dbReference type="ARBA" id="ARBA00023284"/>
    </source>
</evidence>
<evidence type="ECO:0000256" key="3">
    <source>
        <dbReference type="ARBA" id="ARBA00022982"/>
    </source>
</evidence>
<name>A0ABS3I5H0_9MICO</name>
<keyword evidence="5" id="KW-0676">Redox-active center</keyword>
<keyword evidence="3" id="KW-0249">Electron transport</keyword>
<dbReference type="PANTHER" id="PTHR45663:SF11">
    <property type="entry name" value="GEO12009P1"/>
    <property type="match status" value="1"/>
</dbReference>
<dbReference type="RefSeq" id="WP_207274231.1">
    <property type="nucleotide sequence ID" value="NZ_JAFMPK010000024.1"/>
</dbReference>
<proteinExistence type="inferred from homology"/>
<organism evidence="9 10">
    <name type="scientific">Myceligenerans salitolerans</name>
    <dbReference type="NCBI Taxonomy" id="1230528"/>
    <lineage>
        <taxon>Bacteria</taxon>
        <taxon>Bacillati</taxon>
        <taxon>Actinomycetota</taxon>
        <taxon>Actinomycetes</taxon>
        <taxon>Micrococcales</taxon>
        <taxon>Promicromonosporaceae</taxon>
        <taxon>Myceligenerans</taxon>
    </lineage>
</organism>
<dbReference type="InterPro" id="IPR005746">
    <property type="entry name" value="Thioredoxin"/>
</dbReference>
<keyword evidence="2" id="KW-0813">Transport</keyword>
<comment type="caution">
    <text evidence="9">The sequence shown here is derived from an EMBL/GenBank/DDBJ whole genome shotgun (WGS) entry which is preliminary data.</text>
</comment>
<gene>
    <name evidence="9" type="primary">trxA</name>
    <name evidence="9" type="ORF">J0911_04330</name>
</gene>
<dbReference type="PROSITE" id="PS00194">
    <property type="entry name" value="THIOREDOXIN_1"/>
    <property type="match status" value="1"/>
</dbReference>
<dbReference type="CDD" id="cd02947">
    <property type="entry name" value="TRX_family"/>
    <property type="match status" value="1"/>
</dbReference>
<evidence type="ECO:0000256" key="4">
    <source>
        <dbReference type="ARBA" id="ARBA00023157"/>
    </source>
</evidence>
<evidence type="ECO:0000256" key="2">
    <source>
        <dbReference type="ARBA" id="ARBA00022448"/>
    </source>
</evidence>
<accession>A0ABS3I5H0</accession>
<dbReference type="Proteomes" id="UP000664617">
    <property type="component" value="Unassembled WGS sequence"/>
</dbReference>
<dbReference type="SUPFAM" id="SSF52833">
    <property type="entry name" value="Thioredoxin-like"/>
    <property type="match status" value="1"/>
</dbReference>
<dbReference type="PIRSF" id="PIRSF000077">
    <property type="entry name" value="Thioredoxin"/>
    <property type="match status" value="1"/>
</dbReference>
<dbReference type="Pfam" id="PF00085">
    <property type="entry name" value="Thioredoxin"/>
    <property type="match status" value="1"/>
</dbReference>
<evidence type="ECO:0000256" key="7">
    <source>
        <dbReference type="PIRNR" id="PIRNR000077"/>
    </source>
</evidence>
<evidence type="ECO:0000313" key="10">
    <source>
        <dbReference type="Proteomes" id="UP000664617"/>
    </source>
</evidence>
<sequence>MSTVKVTDDTFKNEVLESDVPVLVDFWATWCGPCRMVAPILEELSEEYDGKIKIAKLDTDENQATAMAYNVVSIPTLNVYQGGKVVKSIVGARPKRALTEEIESVLASSGSA</sequence>
<dbReference type="PANTHER" id="PTHR45663">
    <property type="entry name" value="GEO12009P1"/>
    <property type="match status" value="1"/>
</dbReference>
<comment type="similarity">
    <text evidence="1 7">Belongs to the thioredoxin family.</text>
</comment>
<dbReference type="NCBIfam" id="TIGR01068">
    <property type="entry name" value="thioredoxin"/>
    <property type="match status" value="1"/>
</dbReference>
<evidence type="ECO:0000256" key="1">
    <source>
        <dbReference type="ARBA" id="ARBA00008987"/>
    </source>
</evidence>
<evidence type="ECO:0000256" key="6">
    <source>
        <dbReference type="NCBIfam" id="TIGR01068"/>
    </source>
</evidence>
<dbReference type="InterPro" id="IPR013766">
    <property type="entry name" value="Thioredoxin_domain"/>
</dbReference>
<protein>
    <recommendedName>
        <fullName evidence="6 7">Thioredoxin</fullName>
    </recommendedName>
</protein>
<dbReference type="EMBL" id="JAFMPK010000024">
    <property type="protein sequence ID" value="MBO0608250.1"/>
    <property type="molecule type" value="Genomic_DNA"/>
</dbReference>
<keyword evidence="10" id="KW-1185">Reference proteome</keyword>